<organism evidence="11 12">
    <name type="scientific">Brachybacterium nesterenkovii</name>
    <dbReference type="NCBI Taxonomy" id="47847"/>
    <lineage>
        <taxon>Bacteria</taxon>
        <taxon>Bacillati</taxon>
        <taxon>Actinomycetota</taxon>
        <taxon>Actinomycetes</taxon>
        <taxon>Micrococcales</taxon>
        <taxon>Dermabacteraceae</taxon>
        <taxon>Brachybacterium</taxon>
    </lineage>
</organism>
<evidence type="ECO:0000256" key="9">
    <source>
        <dbReference type="SAM" id="MobiDB-lite"/>
    </source>
</evidence>
<evidence type="ECO:0000256" key="8">
    <source>
        <dbReference type="ARBA" id="ARBA00051245"/>
    </source>
</evidence>
<dbReference type="NCBIfam" id="TIGR01007">
    <property type="entry name" value="eps_fam"/>
    <property type="match status" value="1"/>
</dbReference>
<reference evidence="11 12" key="1">
    <citation type="submission" date="2017-02" db="EMBL/GenBank/DDBJ databases">
        <authorList>
            <person name="Peterson S.W."/>
        </authorList>
    </citation>
    <scope>NUCLEOTIDE SEQUENCE [LARGE SCALE GENOMIC DNA]</scope>
    <source>
        <strain evidence="11 12">CIP104813</strain>
    </source>
</reference>
<keyword evidence="3 11" id="KW-0808">Transferase</keyword>
<comment type="catalytic activity">
    <reaction evidence="8">
        <text>L-tyrosyl-[protein] + ATP = O-phospho-L-tyrosyl-[protein] + ADP + H(+)</text>
        <dbReference type="Rhea" id="RHEA:10596"/>
        <dbReference type="Rhea" id="RHEA-COMP:10136"/>
        <dbReference type="Rhea" id="RHEA-COMP:20101"/>
        <dbReference type="ChEBI" id="CHEBI:15378"/>
        <dbReference type="ChEBI" id="CHEBI:30616"/>
        <dbReference type="ChEBI" id="CHEBI:46858"/>
        <dbReference type="ChEBI" id="CHEBI:61978"/>
        <dbReference type="ChEBI" id="CHEBI:456216"/>
        <dbReference type="EC" id="2.7.10.2"/>
    </reaction>
</comment>
<keyword evidence="4" id="KW-0547">Nucleotide-binding</keyword>
<dbReference type="Proteomes" id="UP000195981">
    <property type="component" value="Unassembled WGS sequence"/>
</dbReference>
<sequence>MTIEDFLRLLLRNALLLTISLVLGAGLGYAYSHTKPEAYQASALGFVRGASGGTDPTQGDTTQAQYSKAQFFLPLFNTRAVGEGIVEKLGLEQGPDAVAGSLTASLDPNAPIITVTATAGTPQEASDIANASIETVAAEANELEPGTGDQLVAYQTALAPGPPISPDRRKFALAGAVAGLLLGLLLAWVRNRNDSRVRTVDDIRTTVAVPSLGVLPDSKDFARVKGGLLKDPKSFQAREALRKLRTNLRYADVDDPPRSIVVTSSAPGEGKSTVAANLARVMARAGQRTLLIDADLRRPVEAAQFGVDGSLGLTQLLAGTVSIHDVIQADPRSKLSLIPAGEVPPNPSELLGSRRMHELVTELSREYFVIIDAPPVLAVTDAQLLARHTDGAIIVAVPGRTRVEGISRAVESIRAVGGTVYGAVMNRASANRLTRLAYGDAEYGYSAYGYASKAYSYGYAKGQATGPEAEVEVAEDVLTAPVPATVVPETPRPVTGAPASQGDAGAPRAYTAASSANDPEPQADALTDPVPAAVGDPGDEDDDGEDDDGEALYGPDGRALDVYGQDADPREDSTSGGPHQRRGRRAAAVDPDAASR</sequence>
<dbReference type="InterPro" id="IPR027417">
    <property type="entry name" value="P-loop_NTPase"/>
</dbReference>
<dbReference type="PANTHER" id="PTHR32309">
    <property type="entry name" value="TYROSINE-PROTEIN KINASE"/>
    <property type="match status" value="1"/>
</dbReference>
<proteinExistence type="inferred from homology"/>
<dbReference type="InterPro" id="IPR050445">
    <property type="entry name" value="Bact_polysacc_biosynth/exp"/>
</dbReference>
<evidence type="ECO:0000256" key="7">
    <source>
        <dbReference type="ARBA" id="ARBA00023137"/>
    </source>
</evidence>
<dbReference type="Gene3D" id="3.40.50.300">
    <property type="entry name" value="P-loop containing nucleotide triphosphate hydrolases"/>
    <property type="match status" value="1"/>
</dbReference>
<dbReference type="SUPFAM" id="SSF52540">
    <property type="entry name" value="P-loop containing nucleoside triphosphate hydrolases"/>
    <property type="match status" value="1"/>
</dbReference>
<accession>A0A1X6X4B5</accession>
<feature type="region of interest" description="Disordered" evidence="9">
    <location>
        <begin position="483"/>
        <end position="596"/>
    </location>
</feature>
<feature type="domain" description="AAA" evidence="10">
    <location>
        <begin position="259"/>
        <end position="416"/>
    </location>
</feature>
<protein>
    <recommendedName>
        <fullName evidence="2">non-specific protein-tyrosine kinase</fullName>
        <ecNumber evidence="2">2.7.10.2</ecNumber>
    </recommendedName>
</protein>
<keyword evidence="7" id="KW-0829">Tyrosine-protein kinase</keyword>
<evidence type="ECO:0000256" key="6">
    <source>
        <dbReference type="ARBA" id="ARBA00022840"/>
    </source>
</evidence>
<evidence type="ECO:0000313" key="11">
    <source>
        <dbReference type="EMBL" id="SLM93727.1"/>
    </source>
</evidence>
<dbReference type="GO" id="GO:0004715">
    <property type="term" value="F:non-membrane spanning protein tyrosine kinase activity"/>
    <property type="evidence" value="ECO:0007669"/>
    <property type="project" value="UniProtKB-EC"/>
</dbReference>
<evidence type="ECO:0000256" key="2">
    <source>
        <dbReference type="ARBA" id="ARBA00011903"/>
    </source>
</evidence>
<comment type="similarity">
    <text evidence="1">Belongs to the CpsD/CapB family.</text>
</comment>
<dbReference type="InterPro" id="IPR005702">
    <property type="entry name" value="Wzc-like_C"/>
</dbReference>
<dbReference type="FunFam" id="3.40.50.300:FF:000527">
    <property type="entry name" value="Tyrosine-protein kinase etk"/>
    <property type="match status" value="1"/>
</dbReference>
<dbReference type="EMBL" id="FWFG01000092">
    <property type="protein sequence ID" value="SLM93727.1"/>
    <property type="molecule type" value="Genomic_DNA"/>
</dbReference>
<feature type="compositionally biased region" description="Low complexity" evidence="9">
    <location>
        <begin position="483"/>
        <end position="495"/>
    </location>
</feature>
<gene>
    <name evidence="11" type="ORF">FM110_10345</name>
</gene>
<dbReference type="EC" id="2.7.10.2" evidence="2"/>
<evidence type="ECO:0000256" key="4">
    <source>
        <dbReference type="ARBA" id="ARBA00022741"/>
    </source>
</evidence>
<dbReference type="RefSeq" id="WP_200810220.1">
    <property type="nucleotide sequence ID" value="NZ_FWFG01000092.1"/>
</dbReference>
<feature type="compositionally biased region" description="Acidic residues" evidence="9">
    <location>
        <begin position="537"/>
        <end position="550"/>
    </location>
</feature>
<dbReference type="AlphaFoldDB" id="A0A1X6X4B5"/>
<dbReference type="GO" id="GO:0005886">
    <property type="term" value="C:plasma membrane"/>
    <property type="evidence" value="ECO:0007669"/>
    <property type="project" value="UniProtKB-ARBA"/>
</dbReference>
<dbReference type="GO" id="GO:0005524">
    <property type="term" value="F:ATP binding"/>
    <property type="evidence" value="ECO:0007669"/>
    <property type="project" value="UniProtKB-KW"/>
</dbReference>
<keyword evidence="6" id="KW-0067">ATP-binding</keyword>
<dbReference type="PANTHER" id="PTHR32309:SF13">
    <property type="entry name" value="FERRIC ENTEROBACTIN TRANSPORT PROTEIN FEPE"/>
    <property type="match status" value="1"/>
</dbReference>
<dbReference type="InterPro" id="IPR025669">
    <property type="entry name" value="AAA_dom"/>
</dbReference>
<dbReference type="GO" id="GO:0042802">
    <property type="term" value="F:identical protein binding"/>
    <property type="evidence" value="ECO:0007669"/>
    <property type="project" value="UniProtKB-ARBA"/>
</dbReference>
<dbReference type="Pfam" id="PF13614">
    <property type="entry name" value="AAA_31"/>
    <property type="match status" value="1"/>
</dbReference>
<evidence type="ECO:0000259" key="10">
    <source>
        <dbReference type="Pfam" id="PF13614"/>
    </source>
</evidence>
<keyword evidence="12" id="KW-1185">Reference proteome</keyword>
<evidence type="ECO:0000256" key="5">
    <source>
        <dbReference type="ARBA" id="ARBA00022777"/>
    </source>
</evidence>
<keyword evidence="5 11" id="KW-0418">Kinase</keyword>
<dbReference type="CDD" id="cd05387">
    <property type="entry name" value="BY-kinase"/>
    <property type="match status" value="1"/>
</dbReference>
<evidence type="ECO:0000256" key="1">
    <source>
        <dbReference type="ARBA" id="ARBA00007316"/>
    </source>
</evidence>
<name>A0A1X6X4B5_9MICO</name>
<evidence type="ECO:0000313" key="12">
    <source>
        <dbReference type="Proteomes" id="UP000195981"/>
    </source>
</evidence>
<evidence type="ECO:0000256" key="3">
    <source>
        <dbReference type="ARBA" id="ARBA00022679"/>
    </source>
</evidence>